<accession>A0A842HMA0</accession>
<keyword evidence="2 5" id="KW-0671">Queuosine biosynthesis</keyword>
<keyword evidence="1 5" id="KW-0963">Cytoplasm</keyword>
<dbReference type="EC" id="1.7.1.13" evidence="5"/>
<feature type="binding site" evidence="5">
    <location>
        <begin position="220"/>
        <end position="221"/>
    </location>
    <ligand>
        <name>substrate</name>
    </ligand>
</feature>
<evidence type="ECO:0000313" key="8">
    <source>
        <dbReference type="Proteomes" id="UP000545386"/>
    </source>
</evidence>
<dbReference type="GO" id="GO:0008616">
    <property type="term" value="P:tRNA queuosine(34) biosynthetic process"/>
    <property type="evidence" value="ECO:0007669"/>
    <property type="project" value="UniProtKB-UniRule"/>
</dbReference>
<dbReference type="InterPro" id="IPR050084">
    <property type="entry name" value="NADPH_dep_7-cyano-7-deazaG_red"/>
</dbReference>
<dbReference type="PANTHER" id="PTHR34354:SF1">
    <property type="entry name" value="NADPH-DEPENDENT 7-CYANO-7-DEAZAGUANINE REDUCTASE"/>
    <property type="match status" value="1"/>
</dbReference>
<protein>
    <recommendedName>
        <fullName evidence="5">NADPH-dependent 7-cyano-7-deazaguanine reductase</fullName>
        <ecNumber evidence="5">1.7.1.13</ecNumber>
    </recommendedName>
    <alternativeName>
        <fullName evidence="5">7-cyano-7-carbaguanine reductase</fullName>
    </alternativeName>
    <alternativeName>
        <fullName evidence="5">NADPH-dependent nitrile oxidoreductase</fullName>
    </alternativeName>
    <alternativeName>
        <fullName evidence="5">PreQ(0) reductase</fullName>
    </alternativeName>
</protein>
<keyword evidence="8" id="KW-1185">Reference proteome</keyword>
<dbReference type="UniPathway" id="UPA00392"/>
<dbReference type="InterPro" id="IPR029139">
    <property type="entry name" value="QueF_N"/>
</dbReference>
<comment type="subunit">
    <text evidence="5">Homodimer.</text>
</comment>
<dbReference type="RefSeq" id="WP_185778251.1">
    <property type="nucleotide sequence ID" value="NZ_JACJUU010000001.1"/>
</dbReference>
<dbReference type="NCBIfam" id="TIGR03138">
    <property type="entry name" value="QueF"/>
    <property type="match status" value="1"/>
</dbReference>
<dbReference type="InterPro" id="IPR029500">
    <property type="entry name" value="QueF"/>
</dbReference>
<name>A0A842HMA0_9BURK</name>
<dbReference type="SUPFAM" id="SSF55620">
    <property type="entry name" value="Tetrahydrobiopterin biosynthesis enzymes-like"/>
    <property type="match status" value="1"/>
</dbReference>
<keyword evidence="4 5" id="KW-0560">Oxidoreductase</keyword>
<dbReference type="Pfam" id="PF14819">
    <property type="entry name" value="QueF_N"/>
    <property type="match status" value="1"/>
</dbReference>
<keyword evidence="3 5" id="KW-0521">NADP</keyword>
<organism evidence="7 8">
    <name type="scientific">Pusillimonas minor</name>
    <dbReference type="NCBI Taxonomy" id="2697024"/>
    <lineage>
        <taxon>Bacteria</taxon>
        <taxon>Pseudomonadati</taxon>
        <taxon>Pseudomonadota</taxon>
        <taxon>Betaproteobacteria</taxon>
        <taxon>Burkholderiales</taxon>
        <taxon>Alcaligenaceae</taxon>
        <taxon>Pusillimonas</taxon>
    </lineage>
</organism>
<dbReference type="HAMAP" id="MF_00817">
    <property type="entry name" value="QueF_type2"/>
    <property type="match status" value="1"/>
</dbReference>
<evidence type="ECO:0000259" key="6">
    <source>
        <dbReference type="Pfam" id="PF14819"/>
    </source>
</evidence>
<evidence type="ECO:0000256" key="3">
    <source>
        <dbReference type="ARBA" id="ARBA00022857"/>
    </source>
</evidence>
<comment type="caution">
    <text evidence="7">The sequence shown here is derived from an EMBL/GenBank/DDBJ whole genome shotgun (WGS) entry which is preliminary data.</text>
</comment>
<feature type="binding site" evidence="5">
    <location>
        <begin position="249"/>
        <end position="250"/>
    </location>
    <ligand>
        <name>NADPH</name>
        <dbReference type="ChEBI" id="CHEBI:57783"/>
    </ligand>
</feature>
<gene>
    <name evidence="5 7" type="primary">queF</name>
    <name evidence="7" type="ORF">GTU67_00545</name>
</gene>
<dbReference type="GO" id="GO:0005737">
    <property type="term" value="C:cytoplasm"/>
    <property type="evidence" value="ECO:0007669"/>
    <property type="project" value="UniProtKB-SubCell"/>
</dbReference>
<feature type="binding site" evidence="5">
    <location>
        <begin position="81"/>
        <end position="83"/>
    </location>
    <ligand>
        <name>substrate</name>
    </ligand>
</feature>
<feature type="active site" description="Proton donor" evidence="5">
    <location>
        <position position="188"/>
    </location>
</feature>
<evidence type="ECO:0000256" key="5">
    <source>
        <dbReference type="HAMAP-Rule" id="MF_00817"/>
    </source>
</evidence>
<sequence>MSHSDLVNAPLGHDVVYPTTYDASLLFPIARANNRAGLGSLPAWHGADIWTAYELSWLNAKGKPVVAMGRFTLPHSTPFLIESKSFKLYLNSFNESRFAHIEDVKQLMQKDLDAASGGTVQIEIEPLQAGLEVSCRAMHGENIDDIDVEITRYQPAPDLLQCDRGQIVTETLTSDLLKSNCPVTGQPDWGSVQIEYTGPKLDRAALLKYIVSLRQHNEFHEHCVEKMYCDLWHLCEPSALQVYARYTRRGGLDINPWRSSNPTAQVLVQRTPRQ</sequence>
<dbReference type="Proteomes" id="UP000545386">
    <property type="component" value="Unassembled WGS sequence"/>
</dbReference>
<feature type="binding site" evidence="5">
    <location>
        <begin position="83"/>
        <end position="84"/>
    </location>
    <ligand>
        <name>NADPH</name>
        <dbReference type="ChEBI" id="CHEBI:57783"/>
    </ligand>
</feature>
<feature type="active site" description="Thioimide intermediate" evidence="5">
    <location>
        <position position="181"/>
    </location>
</feature>
<dbReference type="Pfam" id="PF14489">
    <property type="entry name" value="QueF"/>
    <property type="match status" value="1"/>
</dbReference>
<comment type="similarity">
    <text evidence="5">Belongs to the GTP cyclohydrolase I family. QueF type 2 subfamily.</text>
</comment>
<dbReference type="InterPro" id="IPR043133">
    <property type="entry name" value="GTP-CH-I_C/QueF"/>
</dbReference>
<comment type="catalytic activity">
    <reaction evidence="5">
        <text>7-aminomethyl-7-carbaguanine + 2 NADP(+) = 7-cyano-7-carbaguanine + 2 NADPH + 3 H(+)</text>
        <dbReference type="Rhea" id="RHEA:13409"/>
        <dbReference type="ChEBI" id="CHEBI:15378"/>
        <dbReference type="ChEBI" id="CHEBI:45075"/>
        <dbReference type="ChEBI" id="CHEBI:57783"/>
        <dbReference type="ChEBI" id="CHEBI:58349"/>
        <dbReference type="ChEBI" id="CHEBI:58703"/>
        <dbReference type="EC" id="1.7.1.13"/>
    </reaction>
</comment>
<dbReference type="InterPro" id="IPR016428">
    <property type="entry name" value="QueF_type2"/>
</dbReference>
<comment type="function">
    <text evidence="5">Catalyzes the NADPH-dependent reduction of 7-cyano-7-deazaguanine (preQ0) to 7-aminomethyl-7-deazaguanine (preQ1).</text>
</comment>
<proteinExistence type="inferred from homology"/>
<dbReference type="PANTHER" id="PTHR34354">
    <property type="entry name" value="NADPH-DEPENDENT 7-CYANO-7-DEAZAGUANINE REDUCTASE"/>
    <property type="match status" value="1"/>
</dbReference>
<dbReference type="Gene3D" id="3.30.1130.10">
    <property type="match status" value="2"/>
</dbReference>
<comment type="subcellular location">
    <subcellularLocation>
        <location evidence="5">Cytoplasm</location>
    </subcellularLocation>
</comment>
<feature type="domain" description="NADPH-dependent 7-cyano-7-deazaguanine reductase N-terminal" evidence="6">
    <location>
        <begin position="17"/>
        <end position="124"/>
    </location>
</feature>
<dbReference type="AlphaFoldDB" id="A0A842HMA0"/>
<reference evidence="7 8" key="1">
    <citation type="submission" date="2020-08" db="EMBL/GenBank/DDBJ databases">
        <title>Paraeoetvoesia sp. YC-7-48 draft genome sequence.</title>
        <authorList>
            <person name="Yao L."/>
        </authorList>
    </citation>
    <scope>NUCLEOTIDE SEQUENCE [LARGE SCALE GENOMIC DNA]</scope>
    <source>
        <strain evidence="8">YC-7-48</strain>
    </source>
</reference>
<dbReference type="EMBL" id="JACJUU010000001">
    <property type="protein sequence ID" value="MBC2768401.1"/>
    <property type="molecule type" value="Genomic_DNA"/>
</dbReference>
<evidence type="ECO:0000313" key="7">
    <source>
        <dbReference type="EMBL" id="MBC2768401.1"/>
    </source>
</evidence>
<evidence type="ECO:0000256" key="4">
    <source>
        <dbReference type="ARBA" id="ARBA00023002"/>
    </source>
</evidence>
<dbReference type="PIRSF" id="PIRSF004750">
    <property type="entry name" value="Nitrile_oxidored_YqcD_prd"/>
    <property type="match status" value="1"/>
</dbReference>
<evidence type="ECO:0000256" key="2">
    <source>
        <dbReference type="ARBA" id="ARBA00022785"/>
    </source>
</evidence>
<comment type="pathway">
    <text evidence="5">tRNA modification; tRNA-queuosine biosynthesis.</text>
</comment>
<dbReference type="GO" id="GO:0033739">
    <property type="term" value="F:preQ1 synthase activity"/>
    <property type="evidence" value="ECO:0007669"/>
    <property type="project" value="UniProtKB-UniRule"/>
</dbReference>
<evidence type="ECO:0000256" key="1">
    <source>
        <dbReference type="ARBA" id="ARBA00022490"/>
    </source>
</evidence>